<accession>A0A368HEA8</accession>
<dbReference type="OrthoDB" id="5948587at2759"/>
<keyword evidence="2" id="KW-1185">Reference proteome</keyword>
<gene>
    <name evidence="1" type="ORF">ANCCAN_00058</name>
</gene>
<comment type="caution">
    <text evidence="1">The sequence shown here is derived from an EMBL/GenBank/DDBJ whole genome shotgun (WGS) entry which is preliminary data.</text>
</comment>
<dbReference type="AlphaFoldDB" id="A0A368HEA8"/>
<evidence type="ECO:0000313" key="2">
    <source>
        <dbReference type="Proteomes" id="UP000252519"/>
    </source>
</evidence>
<evidence type="ECO:0008006" key="3">
    <source>
        <dbReference type="Google" id="ProtNLM"/>
    </source>
</evidence>
<reference evidence="1 2" key="1">
    <citation type="submission" date="2014-10" db="EMBL/GenBank/DDBJ databases">
        <title>Draft genome of the hookworm Ancylostoma caninum.</title>
        <authorList>
            <person name="Mitreva M."/>
        </authorList>
    </citation>
    <scope>NUCLEOTIDE SEQUENCE [LARGE SCALE GENOMIC DNA]</scope>
    <source>
        <strain evidence="1 2">Baltimore</strain>
    </source>
</reference>
<sequence>MKMAKIAAIKVSRIGIKVTSDRTILLQAHLLKAMDMKNYTALRVPKTVRAEFSSIIKGMEKEERHNHRDGDELEKTFIFAVDPSKGNDRTTLVAQFPVSTQTKQRDILKAGFFATLQVFLSLNEELDEATPVHISVKERLQDGLLGDEVASKTVYILKSTRVSVHLRPSDLRRWWSEEPIEGLYVEAFVDGQNVAIHPQTTDQPNEKPHCLKNPINLVTLG</sequence>
<proteinExistence type="predicted"/>
<evidence type="ECO:0000313" key="1">
    <source>
        <dbReference type="EMBL" id="RCN53565.1"/>
    </source>
</evidence>
<protein>
    <recommendedName>
        <fullName evidence="3">TGF-beta propeptide</fullName>
    </recommendedName>
</protein>
<organism evidence="1 2">
    <name type="scientific">Ancylostoma caninum</name>
    <name type="common">Dog hookworm</name>
    <dbReference type="NCBI Taxonomy" id="29170"/>
    <lineage>
        <taxon>Eukaryota</taxon>
        <taxon>Metazoa</taxon>
        <taxon>Ecdysozoa</taxon>
        <taxon>Nematoda</taxon>
        <taxon>Chromadorea</taxon>
        <taxon>Rhabditida</taxon>
        <taxon>Rhabditina</taxon>
        <taxon>Rhabditomorpha</taxon>
        <taxon>Strongyloidea</taxon>
        <taxon>Ancylostomatidae</taxon>
        <taxon>Ancylostomatinae</taxon>
        <taxon>Ancylostoma</taxon>
    </lineage>
</organism>
<dbReference type="Proteomes" id="UP000252519">
    <property type="component" value="Unassembled WGS sequence"/>
</dbReference>
<dbReference type="STRING" id="29170.A0A368HEA8"/>
<dbReference type="EMBL" id="JOJR01000001">
    <property type="protein sequence ID" value="RCN53565.1"/>
    <property type="molecule type" value="Genomic_DNA"/>
</dbReference>
<name>A0A368HEA8_ANCCA</name>